<dbReference type="Pfam" id="PF17936">
    <property type="entry name" value="Big_6"/>
    <property type="match status" value="1"/>
</dbReference>
<evidence type="ECO:0000313" key="4">
    <source>
        <dbReference type="EMBL" id="MFC6253912.1"/>
    </source>
</evidence>
<evidence type="ECO:0000259" key="3">
    <source>
        <dbReference type="Pfam" id="PF17936"/>
    </source>
</evidence>
<dbReference type="Proteomes" id="UP001596190">
    <property type="component" value="Unassembled WGS sequence"/>
</dbReference>
<dbReference type="EMBL" id="JBHSSA010000039">
    <property type="protein sequence ID" value="MFC6253912.1"/>
    <property type="molecule type" value="Genomic_DNA"/>
</dbReference>
<sequence>MKKLVILSSSLIAAFGLLGFGAATTTQASAKTAKTTKTTIVAGSPSLSINKIYSNSTSVIGTASKGTKITVENSKQKQIASSMASKTTGKYTVKLPAKQKAGTKLYVYARYTTNRHYLYRIMTVQAAGSAKTATKKVTTKKAPAKKTTSKKTVSKKTTSKKTTTKSPKLQTPTGTWQSTSYKGASMKFTFSQKTGLNQYVTQGKKTTHVLKNATYNVDPQSVNFWKINATAKGGAKTTFYMRFKGTKQFVLVNSKNQAVKTSVGKAPAGNYTFNLQ</sequence>
<comment type="caution">
    <text evidence="4">The sequence shown here is derived from an EMBL/GenBank/DDBJ whole genome shotgun (WGS) entry which is preliminary data.</text>
</comment>
<name>A0ABW1T876_9LACO</name>
<protein>
    <submittedName>
        <fullName evidence="4">Ig-like domain-containing protein</fullName>
    </submittedName>
</protein>
<evidence type="ECO:0000256" key="2">
    <source>
        <dbReference type="SAM" id="SignalP"/>
    </source>
</evidence>
<feature type="chain" id="PRO_5046872113" evidence="2">
    <location>
        <begin position="29"/>
        <end position="276"/>
    </location>
</feature>
<dbReference type="RefSeq" id="WP_137631160.1">
    <property type="nucleotide sequence ID" value="NZ_BJDO01000024.1"/>
</dbReference>
<feature type="domain" description="Bacterial Ig" evidence="3">
    <location>
        <begin position="48"/>
        <end position="110"/>
    </location>
</feature>
<feature type="compositionally biased region" description="Basic residues" evidence="1">
    <location>
        <begin position="133"/>
        <end position="163"/>
    </location>
</feature>
<dbReference type="InterPro" id="IPR041498">
    <property type="entry name" value="Big_6"/>
</dbReference>
<keyword evidence="5" id="KW-1185">Reference proteome</keyword>
<organism evidence="4 5">
    <name type="scientific">Secundilactobacillus hailunensis</name>
    <dbReference type="NCBI Taxonomy" id="2559923"/>
    <lineage>
        <taxon>Bacteria</taxon>
        <taxon>Bacillati</taxon>
        <taxon>Bacillota</taxon>
        <taxon>Bacilli</taxon>
        <taxon>Lactobacillales</taxon>
        <taxon>Lactobacillaceae</taxon>
        <taxon>Secundilactobacillus</taxon>
    </lineage>
</organism>
<gene>
    <name evidence="4" type="ORF">ACFP1H_04875</name>
</gene>
<proteinExistence type="predicted"/>
<keyword evidence="2" id="KW-0732">Signal</keyword>
<reference evidence="5" key="1">
    <citation type="journal article" date="2019" name="Int. J. Syst. Evol. Microbiol.">
        <title>The Global Catalogue of Microorganisms (GCM) 10K type strain sequencing project: providing services to taxonomists for standard genome sequencing and annotation.</title>
        <authorList>
            <consortium name="The Broad Institute Genomics Platform"/>
            <consortium name="The Broad Institute Genome Sequencing Center for Infectious Disease"/>
            <person name="Wu L."/>
            <person name="Ma J."/>
        </authorList>
    </citation>
    <scope>NUCLEOTIDE SEQUENCE [LARGE SCALE GENOMIC DNA]</scope>
    <source>
        <strain evidence="5">CCM 8950</strain>
    </source>
</reference>
<feature type="signal peptide" evidence="2">
    <location>
        <begin position="1"/>
        <end position="28"/>
    </location>
</feature>
<feature type="region of interest" description="Disordered" evidence="1">
    <location>
        <begin position="133"/>
        <end position="176"/>
    </location>
</feature>
<evidence type="ECO:0000313" key="5">
    <source>
        <dbReference type="Proteomes" id="UP001596190"/>
    </source>
</evidence>
<evidence type="ECO:0000256" key="1">
    <source>
        <dbReference type="SAM" id="MobiDB-lite"/>
    </source>
</evidence>
<accession>A0ABW1T876</accession>